<dbReference type="SUPFAM" id="SSF55073">
    <property type="entry name" value="Nucleotide cyclase"/>
    <property type="match status" value="1"/>
</dbReference>
<dbReference type="PANTHER" id="PTHR44591">
    <property type="entry name" value="STRESS RESPONSE REGULATOR PROTEIN 1"/>
    <property type="match status" value="1"/>
</dbReference>
<reference evidence="4 5" key="1">
    <citation type="submission" date="2023-10" db="EMBL/GenBank/DDBJ databases">
        <title>Noviherbaspirillum sp. CPCC 100848 genome assembly.</title>
        <authorList>
            <person name="Li X.Y."/>
            <person name="Fang X.M."/>
        </authorList>
    </citation>
    <scope>NUCLEOTIDE SEQUENCE [LARGE SCALE GENOMIC DNA]</scope>
    <source>
        <strain evidence="4 5">CPCC 100848</strain>
    </source>
</reference>
<dbReference type="Proteomes" id="UP001352263">
    <property type="component" value="Unassembled WGS sequence"/>
</dbReference>
<comment type="caution">
    <text evidence="4">The sequence shown here is derived from an EMBL/GenBank/DDBJ whole genome shotgun (WGS) entry which is preliminary data.</text>
</comment>
<keyword evidence="5" id="KW-1185">Reference proteome</keyword>
<sequence length="384" mass="41822">MASNEIDIAVKPRVLIADDSRIVRFTLIKHIEGMFDFREACNGEEAWEMLLADRNIKVLITDLTMPRLDGYGLLQRIRQSSITGLRDMPVVVISGSDEQAERERALAAGANDLITKGMDTAHLVSRLDVLSRLVATRQEFRRGLEALAQDKCDETDSGLPPRERFEIDATILLRNAIQGKRNFVLLNVRIALRHADDADDADKHGIPPMATMDAVGRLLRRTVRQTDHVARTGEAEFMLATGSINFDAALVFARRVCHAIADADLASGGTGMIIACCGVASLSDQGLAQVEISLAQMQDIARRRAGLGIAQGFVGAVGEEEELAAAGAALALPAAEPSDSGAPDVETLLRWIREGRREQVMPHLGKLPAELRSLAELVMKRSHP</sequence>
<dbReference type="InterPro" id="IPR043128">
    <property type="entry name" value="Rev_trsase/Diguanyl_cyclase"/>
</dbReference>
<keyword evidence="1 2" id="KW-0597">Phosphoprotein</keyword>
<dbReference type="SMART" id="SM00448">
    <property type="entry name" value="REC"/>
    <property type="match status" value="1"/>
</dbReference>
<dbReference type="Pfam" id="PF00072">
    <property type="entry name" value="Response_reg"/>
    <property type="match status" value="1"/>
</dbReference>
<dbReference type="SUPFAM" id="SSF52172">
    <property type="entry name" value="CheY-like"/>
    <property type="match status" value="1"/>
</dbReference>
<accession>A0ABU6JBR8</accession>
<evidence type="ECO:0000313" key="5">
    <source>
        <dbReference type="Proteomes" id="UP001352263"/>
    </source>
</evidence>
<dbReference type="InterPro" id="IPR001789">
    <property type="entry name" value="Sig_transdc_resp-reg_receiver"/>
</dbReference>
<dbReference type="InterPro" id="IPR050595">
    <property type="entry name" value="Bact_response_regulator"/>
</dbReference>
<organism evidence="4 5">
    <name type="scientific">Noviherbaspirillum album</name>
    <dbReference type="NCBI Taxonomy" id="3080276"/>
    <lineage>
        <taxon>Bacteria</taxon>
        <taxon>Pseudomonadati</taxon>
        <taxon>Pseudomonadota</taxon>
        <taxon>Betaproteobacteria</taxon>
        <taxon>Burkholderiales</taxon>
        <taxon>Oxalobacteraceae</taxon>
        <taxon>Noviherbaspirillum</taxon>
    </lineage>
</organism>
<feature type="modified residue" description="4-aspartylphosphate" evidence="2">
    <location>
        <position position="62"/>
    </location>
</feature>
<dbReference type="InterPro" id="IPR029787">
    <property type="entry name" value="Nucleotide_cyclase"/>
</dbReference>
<dbReference type="InterPro" id="IPR011006">
    <property type="entry name" value="CheY-like_superfamily"/>
</dbReference>
<dbReference type="Gene3D" id="3.40.50.2300">
    <property type="match status" value="1"/>
</dbReference>
<dbReference type="EMBL" id="JAWIIV010000015">
    <property type="protein sequence ID" value="MEC4721087.1"/>
    <property type="molecule type" value="Genomic_DNA"/>
</dbReference>
<protein>
    <submittedName>
        <fullName evidence="4">Response regulator</fullName>
    </submittedName>
</protein>
<evidence type="ECO:0000256" key="2">
    <source>
        <dbReference type="PROSITE-ProRule" id="PRU00169"/>
    </source>
</evidence>
<name>A0ABU6JBR8_9BURK</name>
<evidence type="ECO:0000313" key="4">
    <source>
        <dbReference type="EMBL" id="MEC4721087.1"/>
    </source>
</evidence>
<dbReference type="PANTHER" id="PTHR44591:SF3">
    <property type="entry name" value="RESPONSE REGULATORY DOMAIN-CONTAINING PROTEIN"/>
    <property type="match status" value="1"/>
</dbReference>
<evidence type="ECO:0000259" key="3">
    <source>
        <dbReference type="PROSITE" id="PS50110"/>
    </source>
</evidence>
<evidence type="ECO:0000256" key="1">
    <source>
        <dbReference type="ARBA" id="ARBA00022553"/>
    </source>
</evidence>
<feature type="domain" description="Response regulatory" evidence="3">
    <location>
        <begin position="13"/>
        <end position="131"/>
    </location>
</feature>
<dbReference type="PROSITE" id="PS50110">
    <property type="entry name" value="RESPONSE_REGULATORY"/>
    <property type="match status" value="1"/>
</dbReference>
<dbReference type="Gene3D" id="3.30.70.270">
    <property type="match status" value="1"/>
</dbReference>
<gene>
    <name evidence="4" type="ORF">RY831_18130</name>
</gene>
<dbReference type="RefSeq" id="WP_326507792.1">
    <property type="nucleotide sequence ID" value="NZ_JAWIIV010000015.1"/>
</dbReference>
<proteinExistence type="predicted"/>